<keyword evidence="1" id="KW-0812">Transmembrane</keyword>
<feature type="transmembrane region" description="Helical" evidence="1">
    <location>
        <begin position="61"/>
        <end position="81"/>
    </location>
</feature>
<protein>
    <submittedName>
        <fullName evidence="2">Uncharacterized protein</fullName>
    </submittedName>
</protein>
<gene>
    <name evidence="2" type="ORF">BpHYR1_011179</name>
</gene>
<proteinExistence type="predicted"/>
<accession>A0A3M7QWM6</accession>
<evidence type="ECO:0000313" key="2">
    <source>
        <dbReference type="EMBL" id="RNA15375.1"/>
    </source>
</evidence>
<dbReference type="AlphaFoldDB" id="A0A3M7QWM6"/>
<evidence type="ECO:0000256" key="1">
    <source>
        <dbReference type="SAM" id="Phobius"/>
    </source>
</evidence>
<name>A0A3M7QWM6_BRAPC</name>
<keyword evidence="3" id="KW-1185">Reference proteome</keyword>
<evidence type="ECO:0000313" key="3">
    <source>
        <dbReference type="Proteomes" id="UP000276133"/>
    </source>
</evidence>
<dbReference type="Proteomes" id="UP000276133">
    <property type="component" value="Unassembled WGS sequence"/>
</dbReference>
<organism evidence="2 3">
    <name type="scientific">Brachionus plicatilis</name>
    <name type="common">Marine rotifer</name>
    <name type="synonym">Brachionus muelleri</name>
    <dbReference type="NCBI Taxonomy" id="10195"/>
    <lineage>
        <taxon>Eukaryota</taxon>
        <taxon>Metazoa</taxon>
        <taxon>Spiralia</taxon>
        <taxon>Gnathifera</taxon>
        <taxon>Rotifera</taxon>
        <taxon>Eurotatoria</taxon>
        <taxon>Monogononta</taxon>
        <taxon>Pseudotrocha</taxon>
        <taxon>Ploima</taxon>
        <taxon>Brachionidae</taxon>
        <taxon>Brachionus</taxon>
    </lineage>
</organism>
<comment type="caution">
    <text evidence="2">The sequence shown here is derived from an EMBL/GenBank/DDBJ whole genome shotgun (WGS) entry which is preliminary data.</text>
</comment>
<dbReference type="EMBL" id="REGN01004969">
    <property type="protein sequence ID" value="RNA15375.1"/>
    <property type="molecule type" value="Genomic_DNA"/>
</dbReference>
<reference evidence="2 3" key="1">
    <citation type="journal article" date="2018" name="Sci. Rep.">
        <title>Genomic signatures of local adaptation to the degree of environmental predictability in rotifers.</title>
        <authorList>
            <person name="Franch-Gras L."/>
            <person name="Hahn C."/>
            <person name="Garcia-Roger E.M."/>
            <person name="Carmona M.J."/>
            <person name="Serra M."/>
            <person name="Gomez A."/>
        </authorList>
    </citation>
    <scope>NUCLEOTIDE SEQUENCE [LARGE SCALE GENOMIC DNA]</scope>
    <source>
        <strain evidence="2">HYR1</strain>
    </source>
</reference>
<keyword evidence="1" id="KW-0472">Membrane</keyword>
<keyword evidence="1" id="KW-1133">Transmembrane helix</keyword>
<sequence length="116" mass="13737">MAVKNYERAHQMGMTWGEARVKAKDRLECKSKVMTPCSTRNTWFSPFHQISKEKYSTNRSFLLLLHLVIFYGQVETFYSGFRLRLNPFLNVSLLEADLYDYQENAKEHAYDYDHVA</sequence>